<evidence type="ECO:0000313" key="4">
    <source>
        <dbReference type="Proteomes" id="UP001500121"/>
    </source>
</evidence>
<dbReference type="Proteomes" id="UP001500121">
    <property type="component" value="Unassembled WGS sequence"/>
</dbReference>
<name>A0ABP8YYX8_9MICO</name>
<feature type="transmembrane region" description="Helical" evidence="2">
    <location>
        <begin position="67"/>
        <end position="90"/>
    </location>
</feature>
<dbReference type="EMBL" id="BAABLP010000002">
    <property type="protein sequence ID" value="GAA4741787.1"/>
    <property type="molecule type" value="Genomic_DNA"/>
</dbReference>
<evidence type="ECO:0000313" key="3">
    <source>
        <dbReference type="EMBL" id="GAA4741787.1"/>
    </source>
</evidence>
<proteinExistence type="predicted"/>
<keyword evidence="2" id="KW-0472">Membrane</keyword>
<dbReference type="RefSeq" id="WP_345480044.1">
    <property type="nucleotide sequence ID" value="NZ_BAABLP010000002.1"/>
</dbReference>
<feature type="compositionally biased region" description="Pro residues" evidence="1">
    <location>
        <begin position="50"/>
        <end position="59"/>
    </location>
</feature>
<keyword evidence="2" id="KW-0812">Transmembrane</keyword>
<evidence type="ECO:0000256" key="1">
    <source>
        <dbReference type="SAM" id="MobiDB-lite"/>
    </source>
</evidence>
<protein>
    <recommendedName>
        <fullName evidence="5">Anti-sigma factor</fullName>
    </recommendedName>
</protein>
<keyword evidence="2" id="KW-1133">Transmembrane helix</keyword>
<feature type="region of interest" description="Disordered" evidence="1">
    <location>
        <begin position="1"/>
        <end position="60"/>
    </location>
</feature>
<evidence type="ECO:0008006" key="5">
    <source>
        <dbReference type="Google" id="ProtNLM"/>
    </source>
</evidence>
<sequence length="247" mass="26164">MVREDPEALRRRLYAPGASEADRARYEAAGRVAKAGPAQPAPREPEPPEDPAVPAAPPPARRRRVGAAIAGGAVVVALLVGGITAARLAADGQPSAPPPTPVPMSDEDRRTVQENLTLGNFGGIAAFLVTHRALSLGDPTRVETLERRGIGEGTVRLSPVPPETVRGRATVLLVTAGSAQVDWTTLRREVDPSGEQQYVQQEERGGFQQGGQITVHTYRYGSGDRPVELHVTAPDGVRWGAAVVFTD</sequence>
<keyword evidence="4" id="KW-1185">Reference proteome</keyword>
<accession>A0ABP8YYX8</accession>
<reference evidence="4" key="1">
    <citation type="journal article" date="2019" name="Int. J. Syst. Evol. Microbiol.">
        <title>The Global Catalogue of Microorganisms (GCM) 10K type strain sequencing project: providing services to taxonomists for standard genome sequencing and annotation.</title>
        <authorList>
            <consortium name="The Broad Institute Genomics Platform"/>
            <consortium name="The Broad Institute Genome Sequencing Center for Infectious Disease"/>
            <person name="Wu L."/>
            <person name="Ma J."/>
        </authorList>
    </citation>
    <scope>NUCLEOTIDE SEQUENCE [LARGE SCALE GENOMIC DNA]</scope>
    <source>
        <strain evidence="4">JCM 19015</strain>
    </source>
</reference>
<organism evidence="3 4">
    <name type="scientific">Amnibacterium soli</name>
    <dbReference type="NCBI Taxonomy" id="1282736"/>
    <lineage>
        <taxon>Bacteria</taxon>
        <taxon>Bacillati</taxon>
        <taxon>Actinomycetota</taxon>
        <taxon>Actinomycetes</taxon>
        <taxon>Micrococcales</taxon>
        <taxon>Microbacteriaceae</taxon>
        <taxon>Amnibacterium</taxon>
    </lineage>
</organism>
<gene>
    <name evidence="3" type="ORF">GCM10025783_11260</name>
</gene>
<evidence type="ECO:0000256" key="2">
    <source>
        <dbReference type="SAM" id="Phobius"/>
    </source>
</evidence>
<comment type="caution">
    <text evidence="3">The sequence shown here is derived from an EMBL/GenBank/DDBJ whole genome shotgun (WGS) entry which is preliminary data.</text>
</comment>
<feature type="compositionally biased region" description="Basic and acidic residues" evidence="1">
    <location>
        <begin position="1"/>
        <end position="10"/>
    </location>
</feature>